<organism evidence="1 2">
    <name type="scientific">Puccinia sorghi</name>
    <dbReference type="NCBI Taxonomy" id="27349"/>
    <lineage>
        <taxon>Eukaryota</taxon>
        <taxon>Fungi</taxon>
        <taxon>Dikarya</taxon>
        <taxon>Basidiomycota</taxon>
        <taxon>Pucciniomycotina</taxon>
        <taxon>Pucciniomycetes</taxon>
        <taxon>Pucciniales</taxon>
        <taxon>Pucciniaceae</taxon>
        <taxon>Puccinia</taxon>
    </lineage>
</organism>
<dbReference type="PROSITE" id="PS51257">
    <property type="entry name" value="PROKAR_LIPOPROTEIN"/>
    <property type="match status" value="1"/>
</dbReference>
<comment type="caution">
    <text evidence="1">The sequence shown here is derived from an EMBL/GenBank/DDBJ whole genome shotgun (WGS) entry which is preliminary data.</text>
</comment>
<dbReference type="AlphaFoldDB" id="A0A0L6VCF9"/>
<dbReference type="VEuPathDB" id="FungiDB:VP01_1939g1"/>
<dbReference type="Proteomes" id="UP000037035">
    <property type="component" value="Unassembled WGS sequence"/>
</dbReference>
<accession>A0A0L6VCF9</accession>
<proteinExistence type="predicted"/>
<name>A0A0L6VCF9_9BASI</name>
<protein>
    <submittedName>
        <fullName evidence="1">Uncharacterized protein</fullName>
    </submittedName>
</protein>
<evidence type="ECO:0000313" key="2">
    <source>
        <dbReference type="Proteomes" id="UP000037035"/>
    </source>
</evidence>
<evidence type="ECO:0000313" key="1">
    <source>
        <dbReference type="EMBL" id="KNZ58384.1"/>
    </source>
</evidence>
<keyword evidence="2" id="KW-1185">Reference proteome</keyword>
<gene>
    <name evidence="1" type="ORF">VP01_1939g1</name>
</gene>
<reference evidence="1 2" key="1">
    <citation type="submission" date="2015-08" db="EMBL/GenBank/DDBJ databases">
        <title>Next Generation Sequencing and Analysis of the Genome of Puccinia sorghi L Schw, the Causal Agent of Maize Common Rust.</title>
        <authorList>
            <person name="Rochi L."/>
            <person name="Burguener G."/>
            <person name="Darino M."/>
            <person name="Turjanski A."/>
            <person name="Kreff E."/>
            <person name="Dieguez M.J."/>
            <person name="Sacco F."/>
        </authorList>
    </citation>
    <scope>NUCLEOTIDE SEQUENCE [LARGE SCALE GENOMIC DNA]</scope>
    <source>
        <strain evidence="1 2">RO10H11247</strain>
    </source>
</reference>
<sequence>MKLIVQKKKISVSTSNSTTYNVTYACIPGETPISDVMGKSAHAIQTENLSWIFFVVSVENITTKKLSQLPAVDMQHSPEKLPSKLNIFSYVDALAQKFGVTTEVLCDFLHADFRELSKFFFYKINFRINSGPPRTETSTKFAHIDWSKVKTLPENLTSSPLGFVCLSIHSSTNICVWNHRMKRKKKAFFESNINQIQTFKTLNTFLGTLLTPSTPELRSLSDMKTIKWRHSIPFLGTKLTTSPPESRIILDMIRIKLSSKINEIIIIRMIDVLKHLFMVDVTIQDFCSHLVHQESKFDLTITILKVNKSRNYSLLPGIILY</sequence>
<dbReference type="EMBL" id="LAVV01006769">
    <property type="protein sequence ID" value="KNZ58384.1"/>
    <property type="molecule type" value="Genomic_DNA"/>
</dbReference>